<evidence type="ECO:0000256" key="1">
    <source>
        <dbReference type="ARBA" id="ARBA00001936"/>
    </source>
</evidence>
<dbReference type="GO" id="GO:1990817">
    <property type="term" value="F:poly(A) RNA polymerase activity"/>
    <property type="evidence" value="ECO:0007669"/>
    <property type="project" value="UniProtKB-ARBA"/>
</dbReference>
<dbReference type="InterPro" id="IPR002058">
    <property type="entry name" value="PAP_assoc"/>
</dbReference>
<dbReference type="Proteomes" id="UP001175271">
    <property type="component" value="Unassembled WGS sequence"/>
</dbReference>
<keyword evidence="7" id="KW-0460">Magnesium</keyword>
<dbReference type="Pfam" id="PF03828">
    <property type="entry name" value="PAP_assoc"/>
    <property type="match status" value="1"/>
</dbReference>
<dbReference type="SUPFAM" id="SSF81301">
    <property type="entry name" value="Nucleotidyltransferase"/>
    <property type="match status" value="1"/>
</dbReference>
<gene>
    <name evidence="11" type="ORF">QR680_018931</name>
</gene>
<evidence type="ECO:0000313" key="11">
    <source>
        <dbReference type="EMBL" id="KAK0406987.1"/>
    </source>
</evidence>
<protein>
    <recommendedName>
        <fullName evidence="13">PAP-associated domain-containing protein</fullName>
    </recommendedName>
</protein>
<keyword evidence="5" id="KW-0808">Transferase</keyword>
<keyword evidence="4" id="KW-0963">Cytoplasm</keyword>
<evidence type="ECO:0008006" key="13">
    <source>
        <dbReference type="Google" id="ProtNLM"/>
    </source>
</evidence>
<name>A0AA39HJG8_9BILA</name>
<evidence type="ECO:0000259" key="10">
    <source>
        <dbReference type="Pfam" id="PF22600"/>
    </source>
</evidence>
<dbReference type="Gene3D" id="1.10.1410.10">
    <property type="match status" value="1"/>
</dbReference>
<comment type="caution">
    <text evidence="11">The sequence shown here is derived from an EMBL/GenBank/DDBJ whole genome shotgun (WGS) entry which is preliminary data.</text>
</comment>
<feature type="domain" description="PAP-associated" evidence="9">
    <location>
        <begin position="282"/>
        <end position="331"/>
    </location>
</feature>
<feature type="domain" description="Poly(A) RNA polymerase mitochondrial-like central palm" evidence="10">
    <location>
        <begin position="44"/>
        <end position="188"/>
    </location>
</feature>
<keyword evidence="6" id="KW-0479">Metal-binding</keyword>
<dbReference type="PANTHER" id="PTHR12271">
    <property type="entry name" value="POLY A POLYMERASE CID PAP -RELATED"/>
    <property type="match status" value="1"/>
</dbReference>
<dbReference type="PANTHER" id="PTHR12271:SF40">
    <property type="entry name" value="POLY(A) RNA POLYMERASE GLD2"/>
    <property type="match status" value="1"/>
</dbReference>
<evidence type="ECO:0000256" key="3">
    <source>
        <dbReference type="ARBA" id="ARBA00004496"/>
    </source>
</evidence>
<dbReference type="AlphaFoldDB" id="A0AA39HJG8"/>
<comment type="cofactor">
    <cofactor evidence="2">
        <name>Mg(2+)</name>
        <dbReference type="ChEBI" id="CHEBI:18420"/>
    </cofactor>
</comment>
<sequence>MNVTRREWYGQRLHVTMVPKEQSIRVFSQVDAYKKRFPEKMAALDEQIAHYCLENQEGSQERAVKRRVRDELRKTVRKVFPGGLLIPVGSTVTRLCVKRSDFDLCLCVLNEDGVYSDDRQFVHETLQELHDALMVEKPTMVAFHRYISQTTVPIIRMYLTEEFGNMEVDINCNVIAQFYSNHLVRHYVLFDDRVQPLIMTIKSWASNAGILDSQKGRLNSFSFVMMAIHFLQSVCSPPIVPNLNGLFPHVFKPFINIKCISGPHHLCIPSKFELEPNDRSPAELLLAFIAYFAEFNWDQHAIVIREGRLITRQYTFEESVFEMYIEEPYDRFNTTRTVKSPQDRDNIVRIFHRMVKGIFEDGSIDITELLSRKA</sequence>
<dbReference type="Gene3D" id="3.30.460.10">
    <property type="entry name" value="Beta Polymerase, domain 2"/>
    <property type="match status" value="1"/>
</dbReference>
<reference evidence="11" key="1">
    <citation type="submission" date="2023-06" db="EMBL/GenBank/DDBJ databases">
        <title>Genomic analysis of the entomopathogenic nematode Steinernema hermaphroditum.</title>
        <authorList>
            <person name="Schwarz E.M."/>
            <person name="Heppert J.K."/>
            <person name="Baniya A."/>
            <person name="Schwartz H.T."/>
            <person name="Tan C.-H."/>
            <person name="Antoshechkin I."/>
            <person name="Sternberg P.W."/>
            <person name="Goodrich-Blair H."/>
            <person name="Dillman A.R."/>
        </authorList>
    </citation>
    <scope>NUCLEOTIDE SEQUENCE</scope>
    <source>
        <strain evidence="11">PS9179</strain>
        <tissue evidence="11">Whole animal</tissue>
    </source>
</reference>
<organism evidence="11 12">
    <name type="scientific">Steinernema hermaphroditum</name>
    <dbReference type="NCBI Taxonomy" id="289476"/>
    <lineage>
        <taxon>Eukaryota</taxon>
        <taxon>Metazoa</taxon>
        <taxon>Ecdysozoa</taxon>
        <taxon>Nematoda</taxon>
        <taxon>Chromadorea</taxon>
        <taxon>Rhabditida</taxon>
        <taxon>Tylenchina</taxon>
        <taxon>Panagrolaimomorpha</taxon>
        <taxon>Strongyloidoidea</taxon>
        <taxon>Steinernematidae</taxon>
        <taxon>Steinernema</taxon>
    </lineage>
</organism>
<proteinExistence type="inferred from homology"/>
<dbReference type="Pfam" id="PF22600">
    <property type="entry name" value="MTPAP-like_central"/>
    <property type="match status" value="1"/>
</dbReference>
<keyword evidence="12" id="KW-1185">Reference proteome</keyword>
<evidence type="ECO:0000313" key="12">
    <source>
        <dbReference type="Proteomes" id="UP001175271"/>
    </source>
</evidence>
<dbReference type="GO" id="GO:0046872">
    <property type="term" value="F:metal ion binding"/>
    <property type="evidence" value="ECO:0007669"/>
    <property type="project" value="UniProtKB-KW"/>
</dbReference>
<dbReference type="CDD" id="cd05402">
    <property type="entry name" value="NT_PAP_TUTase"/>
    <property type="match status" value="1"/>
</dbReference>
<evidence type="ECO:0000256" key="2">
    <source>
        <dbReference type="ARBA" id="ARBA00001946"/>
    </source>
</evidence>
<evidence type="ECO:0000256" key="8">
    <source>
        <dbReference type="ARBA" id="ARBA00038491"/>
    </source>
</evidence>
<comment type="subcellular location">
    <subcellularLocation>
        <location evidence="3">Cytoplasm</location>
    </subcellularLocation>
</comment>
<evidence type="ECO:0000256" key="5">
    <source>
        <dbReference type="ARBA" id="ARBA00022679"/>
    </source>
</evidence>
<evidence type="ECO:0000256" key="6">
    <source>
        <dbReference type="ARBA" id="ARBA00022723"/>
    </source>
</evidence>
<evidence type="ECO:0000256" key="4">
    <source>
        <dbReference type="ARBA" id="ARBA00022490"/>
    </source>
</evidence>
<dbReference type="EMBL" id="JAUCMV010000004">
    <property type="protein sequence ID" value="KAK0406987.1"/>
    <property type="molecule type" value="Genomic_DNA"/>
</dbReference>
<dbReference type="GO" id="GO:0005737">
    <property type="term" value="C:cytoplasm"/>
    <property type="evidence" value="ECO:0007669"/>
    <property type="project" value="UniProtKB-SubCell"/>
</dbReference>
<evidence type="ECO:0000259" key="9">
    <source>
        <dbReference type="Pfam" id="PF03828"/>
    </source>
</evidence>
<dbReference type="SUPFAM" id="SSF81631">
    <property type="entry name" value="PAP/OAS1 substrate-binding domain"/>
    <property type="match status" value="1"/>
</dbReference>
<evidence type="ECO:0000256" key="7">
    <source>
        <dbReference type="ARBA" id="ARBA00022842"/>
    </source>
</evidence>
<dbReference type="InterPro" id="IPR054708">
    <property type="entry name" value="MTPAP-like_central"/>
</dbReference>
<dbReference type="InterPro" id="IPR043519">
    <property type="entry name" value="NT_sf"/>
</dbReference>
<comment type="cofactor">
    <cofactor evidence="1">
        <name>Mn(2+)</name>
        <dbReference type="ChEBI" id="CHEBI:29035"/>
    </cofactor>
</comment>
<comment type="similarity">
    <text evidence="8">Belongs to the DNA polymerase type-B-like family. GLD2 subfamily.</text>
</comment>
<accession>A0AA39HJG8</accession>
<dbReference type="GO" id="GO:0031123">
    <property type="term" value="P:RNA 3'-end processing"/>
    <property type="evidence" value="ECO:0007669"/>
    <property type="project" value="TreeGrafter"/>
</dbReference>